<sequence length="436" mass="47538">MEQESSLLPLVEKFFEHDTAAAARSLARMTEEEAVEVLGALPAPLAVRAVRHLQVGYTAALLKDAEPAIFREIASSLDPQLAATIFMHLPNEARERLLEHIPGKLKKQIQELLTYPEDSVGRLMTTDFLSFHKEVTAREAVEKIRSLARKRLPASYGYVVDEEERLVGVMNMRDLMLASPEQPLESMMRTNVFSIHAFVDREQAGNELSKRRYFAAPIVDSENHMLGIIKAEQLIHGIQDEATEDFQRMFGAGADERPFSPILFSLKKRLPWLHVNLATAFLAAAVVAMFEGLIARLTILAVFLPVVAGQGGNAGAQSLAVVMRGLVMREIPGNKVSKLILKEGALCAASGVVIGLVTAMVAWVWNGNPFLGLVIGLGMFFNLVLAGLSGAAIPVLMKKLGLDPAQCSSIILTTVTDVMGFLIFLGLAAAFQAQLI</sequence>
<accession>A0A7W0CAJ0</accession>
<dbReference type="InterPro" id="IPR000644">
    <property type="entry name" value="CBS_dom"/>
</dbReference>
<dbReference type="InterPro" id="IPR046342">
    <property type="entry name" value="CBS_dom_sf"/>
</dbReference>
<dbReference type="Pfam" id="PF00571">
    <property type="entry name" value="CBS"/>
    <property type="match status" value="2"/>
</dbReference>
<dbReference type="EMBL" id="JACDUS010000007">
    <property type="protein sequence ID" value="MBA2882195.1"/>
    <property type="molecule type" value="Genomic_DNA"/>
</dbReference>
<comment type="subcellular location">
    <subcellularLocation>
        <location evidence="9">Cell membrane</location>
        <topology evidence="9">Multi-pass membrane protein</topology>
    </subcellularLocation>
    <subcellularLocation>
        <location evidence="1">Membrane</location>
        <topology evidence="1">Multi-pass membrane protein</topology>
    </subcellularLocation>
</comment>
<dbReference type="InterPro" id="IPR006667">
    <property type="entry name" value="SLC41_membr_dom"/>
</dbReference>
<evidence type="ECO:0000259" key="10">
    <source>
        <dbReference type="PROSITE" id="PS51371"/>
    </source>
</evidence>
<dbReference type="SUPFAM" id="SSF54631">
    <property type="entry name" value="CBS-domain pair"/>
    <property type="match status" value="1"/>
</dbReference>
<dbReference type="GO" id="GO:0046872">
    <property type="term" value="F:metal ion binding"/>
    <property type="evidence" value="ECO:0007669"/>
    <property type="project" value="UniProtKB-KW"/>
</dbReference>
<dbReference type="SUPFAM" id="SSF161093">
    <property type="entry name" value="MgtE membrane domain-like"/>
    <property type="match status" value="1"/>
</dbReference>
<evidence type="ECO:0000256" key="9">
    <source>
        <dbReference type="RuleBase" id="RU362011"/>
    </source>
</evidence>
<feature type="transmembrane region" description="Helical" evidence="9">
    <location>
        <begin position="371"/>
        <end position="397"/>
    </location>
</feature>
<dbReference type="InterPro" id="IPR036739">
    <property type="entry name" value="SLC41_membr_dom_sf"/>
</dbReference>
<feature type="transmembrane region" description="Helical" evidence="9">
    <location>
        <begin position="344"/>
        <end position="365"/>
    </location>
</feature>
<dbReference type="Gene3D" id="1.10.357.20">
    <property type="entry name" value="SLC41 divalent cation transporters, integral membrane domain"/>
    <property type="match status" value="1"/>
</dbReference>
<keyword evidence="5 9" id="KW-0460">Magnesium</keyword>
<name>A0A7W0CAJ0_9BACT</name>
<feature type="transmembrane region" description="Helical" evidence="9">
    <location>
        <begin position="409"/>
        <end position="431"/>
    </location>
</feature>
<evidence type="ECO:0000313" key="11">
    <source>
        <dbReference type="EMBL" id="MBA2882195.1"/>
    </source>
</evidence>
<evidence type="ECO:0000256" key="4">
    <source>
        <dbReference type="ARBA" id="ARBA00022692"/>
    </source>
</evidence>
<keyword evidence="7 9" id="KW-0472">Membrane</keyword>
<dbReference type="Gene3D" id="3.10.580.10">
    <property type="entry name" value="CBS-domain"/>
    <property type="match status" value="1"/>
</dbReference>
<comment type="caution">
    <text evidence="11">The sequence shown here is derived from an EMBL/GenBank/DDBJ whole genome shotgun (WGS) entry which is preliminary data.</text>
</comment>
<feature type="domain" description="CBS" evidence="10">
    <location>
        <begin position="188"/>
        <end position="244"/>
    </location>
</feature>
<keyword evidence="4 9" id="KW-0812">Transmembrane</keyword>
<evidence type="ECO:0000256" key="2">
    <source>
        <dbReference type="ARBA" id="ARBA00009749"/>
    </source>
</evidence>
<comment type="function">
    <text evidence="9">Acts as a magnesium transporter.</text>
</comment>
<evidence type="ECO:0000313" key="12">
    <source>
        <dbReference type="Proteomes" id="UP000525298"/>
    </source>
</evidence>
<dbReference type="InterPro" id="IPR038076">
    <property type="entry name" value="MgtE_N_sf"/>
</dbReference>
<dbReference type="NCBIfam" id="TIGR00400">
    <property type="entry name" value="mgtE"/>
    <property type="match status" value="1"/>
</dbReference>
<dbReference type="PROSITE" id="PS51371">
    <property type="entry name" value="CBS"/>
    <property type="match status" value="2"/>
</dbReference>
<feature type="transmembrane region" description="Helical" evidence="9">
    <location>
        <begin position="272"/>
        <end position="294"/>
    </location>
</feature>
<dbReference type="CDD" id="cd04606">
    <property type="entry name" value="CBS_pair_Mg_transporter"/>
    <property type="match status" value="1"/>
</dbReference>
<dbReference type="InterPro" id="IPR006668">
    <property type="entry name" value="Mg_transptr_MgtE_intracell_dom"/>
</dbReference>
<evidence type="ECO:0000256" key="6">
    <source>
        <dbReference type="ARBA" id="ARBA00022989"/>
    </source>
</evidence>
<comment type="subunit">
    <text evidence="9">Homodimer.</text>
</comment>
<feature type="transmembrane region" description="Helical" evidence="9">
    <location>
        <begin position="300"/>
        <end position="323"/>
    </location>
</feature>
<reference evidence="11 12" key="1">
    <citation type="submission" date="2020-07" db="EMBL/GenBank/DDBJ databases">
        <title>Genomic Encyclopedia of Type Strains, Phase IV (KMG-IV): sequencing the most valuable type-strain genomes for metagenomic binning, comparative biology and taxonomic classification.</title>
        <authorList>
            <person name="Goeker M."/>
        </authorList>
    </citation>
    <scope>NUCLEOTIDE SEQUENCE [LARGE SCALE GENOMIC DNA]</scope>
    <source>
        <strain evidence="11 12">DSM 17721</strain>
    </source>
</reference>
<keyword evidence="9" id="KW-1003">Cell membrane</keyword>
<dbReference type="Proteomes" id="UP000525298">
    <property type="component" value="Unassembled WGS sequence"/>
</dbReference>
<dbReference type="SMART" id="SM00924">
    <property type="entry name" value="MgtE_N"/>
    <property type="match status" value="1"/>
</dbReference>
<dbReference type="AlphaFoldDB" id="A0A7W0CAJ0"/>
<keyword evidence="9" id="KW-0479">Metal-binding</keyword>
<evidence type="ECO:0000256" key="3">
    <source>
        <dbReference type="ARBA" id="ARBA00022448"/>
    </source>
</evidence>
<dbReference type="SUPFAM" id="SSF158791">
    <property type="entry name" value="MgtE N-terminal domain-like"/>
    <property type="match status" value="1"/>
</dbReference>
<dbReference type="PANTHER" id="PTHR43773:SF1">
    <property type="entry name" value="MAGNESIUM TRANSPORTER MGTE"/>
    <property type="match status" value="1"/>
</dbReference>
<dbReference type="GO" id="GO:0005886">
    <property type="term" value="C:plasma membrane"/>
    <property type="evidence" value="ECO:0007669"/>
    <property type="project" value="UniProtKB-SubCell"/>
</dbReference>
<keyword evidence="6 9" id="KW-1133">Transmembrane helix</keyword>
<dbReference type="GO" id="GO:0015095">
    <property type="term" value="F:magnesium ion transmembrane transporter activity"/>
    <property type="evidence" value="ECO:0007669"/>
    <property type="project" value="UniProtKB-UniRule"/>
</dbReference>
<feature type="domain" description="CBS" evidence="10">
    <location>
        <begin position="124"/>
        <end position="186"/>
    </location>
</feature>
<dbReference type="PANTHER" id="PTHR43773">
    <property type="entry name" value="MAGNESIUM TRANSPORTER MGTE"/>
    <property type="match status" value="1"/>
</dbReference>
<comment type="similarity">
    <text evidence="2 9">Belongs to the SLC41A transporter family.</text>
</comment>
<gene>
    <name evidence="11" type="ORF">HNR65_002536</name>
</gene>
<dbReference type="Pfam" id="PF01769">
    <property type="entry name" value="MgtE"/>
    <property type="match status" value="1"/>
</dbReference>
<evidence type="ECO:0000256" key="5">
    <source>
        <dbReference type="ARBA" id="ARBA00022842"/>
    </source>
</evidence>
<organism evidence="11 12">
    <name type="scientific">Desulfosalsimonas propionicica</name>
    <dbReference type="NCBI Taxonomy" id="332175"/>
    <lineage>
        <taxon>Bacteria</taxon>
        <taxon>Pseudomonadati</taxon>
        <taxon>Thermodesulfobacteriota</taxon>
        <taxon>Desulfobacteria</taxon>
        <taxon>Desulfobacterales</taxon>
        <taxon>Desulfosalsimonadaceae</taxon>
        <taxon>Desulfosalsimonas</taxon>
    </lineage>
</organism>
<keyword evidence="3 9" id="KW-0813">Transport</keyword>
<dbReference type="RefSeq" id="WP_181551843.1">
    <property type="nucleotide sequence ID" value="NZ_JACDUS010000007.1"/>
</dbReference>
<dbReference type="InterPro" id="IPR006669">
    <property type="entry name" value="MgtE_transporter"/>
</dbReference>
<protein>
    <recommendedName>
        <fullName evidence="9">Magnesium transporter MgtE</fullName>
    </recommendedName>
</protein>
<evidence type="ECO:0000256" key="8">
    <source>
        <dbReference type="PROSITE-ProRule" id="PRU00703"/>
    </source>
</evidence>
<evidence type="ECO:0000256" key="7">
    <source>
        <dbReference type="ARBA" id="ARBA00023136"/>
    </source>
</evidence>
<keyword evidence="8" id="KW-0129">CBS domain</keyword>
<proteinExistence type="inferred from homology"/>
<evidence type="ECO:0000256" key="1">
    <source>
        <dbReference type="ARBA" id="ARBA00004141"/>
    </source>
</evidence>
<dbReference type="Gene3D" id="1.25.60.10">
    <property type="entry name" value="MgtE N-terminal domain-like"/>
    <property type="match status" value="1"/>
</dbReference>
<keyword evidence="12" id="KW-1185">Reference proteome</keyword>
<dbReference type="Pfam" id="PF03448">
    <property type="entry name" value="MgtE_N"/>
    <property type="match status" value="1"/>
</dbReference>